<protein>
    <submittedName>
        <fullName evidence="1">Uncharacterized protein</fullName>
    </submittedName>
</protein>
<gene>
    <name evidence="1" type="ORF">AOR01nite_26320</name>
</gene>
<organism evidence="1 2">
    <name type="scientific">Acetobacter orleanensis</name>
    <dbReference type="NCBI Taxonomy" id="104099"/>
    <lineage>
        <taxon>Bacteria</taxon>
        <taxon>Pseudomonadati</taxon>
        <taxon>Pseudomonadota</taxon>
        <taxon>Alphaproteobacteria</taxon>
        <taxon>Acetobacterales</taxon>
        <taxon>Acetobacteraceae</taxon>
        <taxon>Acetobacter</taxon>
    </lineage>
</organism>
<dbReference type="AlphaFoldDB" id="A0A4Y3TTQ2"/>
<comment type="caution">
    <text evidence="1">The sequence shown here is derived from an EMBL/GenBank/DDBJ whole genome shotgun (WGS) entry which is preliminary data.</text>
</comment>
<proteinExistence type="predicted"/>
<accession>A0A4Y3TTQ2</accession>
<dbReference type="Proteomes" id="UP000317617">
    <property type="component" value="Unassembled WGS sequence"/>
</dbReference>
<evidence type="ECO:0000313" key="2">
    <source>
        <dbReference type="Proteomes" id="UP000317617"/>
    </source>
</evidence>
<keyword evidence="2" id="KW-1185">Reference proteome</keyword>
<dbReference type="RefSeq" id="WP_244463442.1">
    <property type="nucleotide sequence ID" value="NZ_BJMU01000041.1"/>
</dbReference>
<evidence type="ECO:0000313" key="1">
    <source>
        <dbReference type="EMBL" id="GEB84155.1"/>
    </source>
</evidence>
<dbReference type="EMBL" id="BJMU01000041">
    <property type="protein sequence ID" value="GEB84155.1"/>
    <property type="molecule type" value="Genomic_DNA"/>
</dbReference>
<sequence>MRPLERQTVHELVDRYAREEMHIRDNDRKGRIPFILQDDIAQLAPVELLWVLWRRFLSELGPTDIQALQITAVSR</sequence>
<name>A0A4Y3TTQ2_9PROT</name>
<reference evidence="1 2" key="1">
    <citation type="submission" date="2019-06" db="EMBL/GenBank/DDBJ databases">
        <title>Whole genome shotgun sequence of Acetobacter orleanensis NBRC 13752.</title>
        <authorList>
            <person name="Hosoyama A."/>
            <person name="Uohara A."/>
            <person name="Ohji S."/>
            <person name="Ichikawa N."/>
        </authorList>
    </citation>
    <scope>NUCLEOTIDE SEQUENCE [LARGE SCALE GENOMIC DNA]</scope>
    <source>
        <strain evidence="1 2">NBRC 13752</strain>
    </source>
</reference>